<feature type="region of interest" description="Disordered" evidence="1">
    <location>
        <begin position="299"/>
        <end position="412"/>
    </location>
</feature>
<evidence type="ECO:0000313" key="2">
    <source>
        <dbReference type="Proteomes" id="UP001165780"/>
    </source>
</evidence>
<accession>A0A9W2UWY5</accession>
<feature type="region of interest" description="Disordered" evidence="1">
    <location>
        <begin position="45"/>
        <end position="95"/>
    </location>
</feature>
<evidence type="ECO:0000256" key="1">
    <source>
        <dbReference type="SAM" id="MobiDB-lite"/>
    </source>
</evidence>
<reference evidence="3" key="1">
    <citation type="submission" date="2025-08" db="UniProtKB">
        <authorList>
            <consortium name="RefSeq"/>
        </authorList>
    </citation>
    <scope>IDENTIFICATION</scope>
    <source>
        <tissue evidence="3">Whole blood</tissue>
    </source>
</reference>
<dbReference type="Proteomes" id="UP001165780">
    <property type="component" value="Unplaced"/>
</dbReference>
<proteinExistence type="predicted"/>
<feature type="compositionally biased region" description="Low complexity" evidence="1">
    <location>
        <begin position="188"/>
        <end position="216"/>
    </location>
</feature>
<keyword evidence="2" id="KW-1185">Reference proteome</keyword>
<feature type="region of interest" description="Disordered" evidence="1">
    <location>
        <begin position="1"/>
        <end position="23"/>
    </location>
</feature>
<evidence type="ECO:0000313" key="3">
    <source>
        <dbReference type="RefSeq" id="XP_053750781.1"/>
    </source>
</evidence>
<feature type="compositionally biased region" description="Low complexity" evidence="1">
    <location>
        <begin position="349"/>
        <end position="359"/>
    </location>
</feature>
<sequence length="412" mass="43033">MTPSPYSSPISVPATTVPMPRHPTCTPLLSGVQTTVPAPAPQQLEAMGDTETSKEEGPTLLEGTMRQRRGKCPDGLQMGDRKPSPGVRPGDAAPGQVHTVLAGHTEAGAGPQLLGRQWGPPYQDSGASLTWTVGTPYLDRGAPYLDSDPPHLDSGPPYPDSEPPTQTVGPLTRTVTFPYPDSGPPYPDSGVPPTQTIVGPPTQTMGPPTQTMGPPTWTAGPPRDFPNPGHGQLTPGLPTSPEHPNPPLALVAKVVTLIPRGSAPYLSGTRWNDTLSRRPVLPPKSQWPVWWVKLRAAGRAVGPPVSQTSRVAPSRHPRSFATWCGRSPVSSSGLDSRGPGPGTGEDVMAPQPTACQTPAAGPPSGPEADRKRTRGPIKAGRTSQLSPAPGASPRNPELSVGAQTETPGYGLR</sequence>
<dbReference type="GeneID" id="109265254"/>
<gene>
    <name evidence="3" type="primary">LOC109265254</name>
</gene>
<organism evidence="2 3">
    <name type="scientific">Panthera pardus</name>
    <name type="common">Leopard</name>
    <name type="synonym">Felis pardus</name>
    <dbReference type="NCBI Taxonomy" id="9691"/>
    <lineage>
        <taxon>Eukaryota</taxon>
        <taxon>Metazoa</taxon>
        <taxon>Chordata</taxon>
        <taxon>Craniata</taxon>
        <taxon>Vertebrata</taxon>
        <taxon>Euteleostomi</taxon>
        <taxon>Mammalia</taxon>
        <taxon>Eutheria</taxon>
        <taxon>Laurasiatheria</taxon>
        <taxon>Carnivora</taxon>
        <taxon>Feliformia</taxon>
        <taxon>Felidae</taxon>
        <taxon>Pantherinae</taxon>
        <taxon>Panthera</taxon>
    </lineage>
</organism>
<dbReference type="AlphaFoldDB" id="A0A9W2UWY5"/>
<feature type="compositionally biased region" description="Polar residues" evidence="1">
    <location>
        <begin position="163"/>
        <end position="175"/>
    </location>
</feature>
<feature type="compositionally biased region" description="Polar residues" evidence="1">
    <location>
        <begin position="1"/>
        <end position="14"/>
    </location>
</feature>
<feature type="region of interest" description="Disordered" evidence="1">
    <location>
        <begin position="140"/>
        <end position="233"/>
    </location>
</feature>
<protein>
    <submittedName>
        <fullName evidence="3">Proline-rich protein 2-like</fullName>
    </submittedName>
</protein>
<name>A0A9W2UWY5_PANPR</name>
<dbReference type="RefSeq" id="XP_053750781.1">
    <property type="nucleotide sequence ID" value="XM_053894806.1"/>
</dbReference>